<gene>
    <name evidence="1" type="ORF">SCALOS_LOCUS5073</name>
</gene>
<keyword evidence="2" id="KW-1185">Reference proteome</keyword>
<protein>
    <submittedName>
        <fullName evidence="1">1093_t:CDS:1</fullName>
    </submittedName>
</protein>
<comment type="caution">
    <text evidence="1">The sequence shown here is derived from an EMBL/GenBank/DDBJ whole genome shotgun (WGS) entry which is preliminary data.</text>
</comment>
<evidence type="ECO:0000313" key="2">
    <source>
        <dbReference type="Proteomes" id="UP000789860"/>
    </source>
</evidence>
<accession>A0ACA9LXK8</accession>
<sequence>MTNLAVSNYESFANYAMPQLGYEVEDFQYYTWEITNWTNLDNYVTSPEFFAGGLRWRILLYPSENDYVSIYLGCVPNGAPNGWHSCAQFALVLWNPNEPTLYDFNHTYKRFTADETNWGYPQFCQQRDLFVPKENKTRPLIENNRCNITVLIRIIKDQTGFLWHNFTNYDSKKETGHVILKNQGTTGYLNAALQLLFSITSFRKAVYQIPTENDDPTKSVPLAVQRTFYQMQISDISVETTELITSFGWDSLNYFMQHDIHEFSRVLQNNLEEKMKSNADNAISKLFAGKMKSYIKCINVDYESSRVEDYYDIQLNVRECKNLDDSFMNYIQEEILEGNN</sequence>
<name>A0ACA9LXK8_9GLOM</name>
<proteinExistence type="predicted"/>
<dbReference type="Proteomes" id="UP000789860">
    <property type="component" value="Unassembled WGS sequence"/>
</dbReference>
<dbReference type="EMBL" id="CAJVPM010007671">
    <property type="protein sequence ID" value="CAG8547902.1"/>
    <property type="molecule type" value="Genomic_DNA"/>
</dbReference>
<evidence type="ECO:0000313" key="1">
    <source>
        <dbReference type="EMBL" id="CAG8547902.1"/>
    </source>
</evidence>
<organism evidence="1 2">
    <name type="scientific">Scutellospora calospora</name>
    <dbReference type="NCBI Taxonomy" id="85575"/>
    <lineage>
        <taxon>Eukaryota</taxon>
        <taxon>Fungi</taxon>
        <taxon>Fungi incertae sedis</taxon>
        <taxon>Mucoromycota</taxon>
        <taxon>Glomeromycotina</taxon>
        <taxon>Glomeromycetes</taxon>
        <taxon>Diversisporales</taxon>
        <taxon>Gigasporaceae</taxon>
        <taxon>Scutellospora</taxon>
    </lineage>
</organism>
<reference evidence="1" key="1">
    <citation type="submission" date="2021-06" db="EMBL/GenBank/DDBJ databases">
        <authorList>
            <person name="Kallberg Y."/>
            <person name="Tangrot J."/>
            <person name="Rosling A."/>
        </authorList>
    </citation>
    <scope>NUCLEOTIDE SEQUENCE</scope>
    <source>
        <strain evidence="1">AU212A</strain>
    </source>
</reference>
<feature type="non-terminal residue" evidence="1">
    <location>
        <position position="1"/>
    </location>
</feature>
<feature type="non-terminal residue" evidence="1">
    <location>
        <position position="340"/>
    </location>
</feature>